<dbReference type="InterPro" id="IPR058982">
    <property type="entry name" value="Beta-barrel_AprE"/>
</dbReference>
<protein>
    <recommendedName>
        <fullName evidence="9">Membrane fusion protein (MFP) family protein</fullName>
    </recommendedName>
</protein>
<dbReference type="GO" id="GO:0005886">
    <property type="term" value="C:plasma membrane"/>
    <property type="evidence" value="ECO:0007669"/>
    <property type="project" value="UniProtKB-SubCell"/>
</dbReference>
<evidence type="ECO:0000259" key="11">
    <source>
        <dbReference type="Pfam" id="PF25994"/>
    </source>
</evidence>
<feature type="domain" description="AprE-like long alpha-helical hairpin" evidence="11">
    <location>
        <begin position="106"/>
        <end position="294"/>
    </location>
</feature>
<comment type="subcellular location">
    <subcellularLocation>
        <location evidence="1 9">Cell inner membrane</location>
        <topology evidence="1 9">Single-pass membrane protein</topology>
    </subcellularLocation>
</comment>
<gene>
    <name evidence="13" type="ORF">DWE98_00030</name>
</gene>
<keyword evidence="3 9" id="KW-0813">Transport</keyword>
<dbReference type="Pfam" id="PF25994">
    <property type="entry name" value="HH_AprE"/>
    <property type="match status" value="1"/>
</dbReference>
<keyword evidence="14" id="KW-1185">Reference proteome</keyword>
<dbReference type="RefSeq" id="WP_114827136.1">
    <property type="nucleotide sequence ID" value="NZ_QQTO01000019.1"/>
</dbReference>
<evidence type="ECO:0000259" key="12">
    <source>
        <dbReference type="Pfam" id="PF26002"/>
    </source>
</evidence>
<comment type="caution">
    <text evidence="13">The sequence shown here is derived from an EMBL/GenBank/DDBJ whole genome shotgun (WGS) entry which is preliminary data.</text>
</comment>
<evidence type="ECO:0000256" key="6">
    <source>
        <dbReference type="ARBA" id="ARBA00022692"/>
    </source>
</evidence>
<keyword evidence="8" id="KW-0472">Membrane</keyword>
<evidence type="ECO:0000256" key="4">
    <source>
        <dbReference type="ARBA" id="ARBA00022475"/>
    </source>
</evidence>
<evidence type="ECO:0000256" key="5">
    <source>
        <dbReference type="ARBA" id="ARBA00022519"/>
    </source>
</evidence>
<evidence type="ECO:0000313" key="13">
    <source>
        <dbReference type="EMBL" id="RDJ29018.1"/>
    </source>
</evidence>
<feature type="domain" description="AprE-like beta-barrel" evidence="12">
    <location>
        <begin position="338"/>
        <end position="427"/>
    </location>
</feature>
<dbReference type="OrthoDB" id="9810980at2"/>
<evidence type="ECO:0000256" key="2">
    <source>
        <dbReference type="ARBA" id="ARBA00009477"/>
    </source>
</evidence>
<dbReference type="Pfam" id="PF26002">
    <property type="entry name" value="Beta-barrel_AprE"/>
    <property type="match status" value="1"/>
</dbReference>
<comment type="similarity">
    <text evidence="2 9">Belongs to the membrane fusion protein (MFP) (TC 8.A.1) family.</text>
</comment>
<dbReference type="Proteomes" id="UP000255207">
    <property type="component" value="Unassembled WGS sequence"/>
</dbReference>
<dbReference type="InterPro" id="IPR010129">
    <property type="entry name" value="T1SS_HlyD"/>
</dbReference>
<dbReference type="PANTHER" id="PTHR30386:SF17">
    <property type="entry name" value="ALKALINE PROTEASE SECRETION PROTEIN APRE"/>
    <property type="match status" value="1"/>
</dbReference>
<proteinExistence type="inferred from homology"/>
<evidence type="ECO:0000256" key="10">
    <source>
        <dbReference type="SAM" id="Coils"/>
    </source>
</evidence>
<reference evidence="14" key="1">
    <citation type="submission" date="2018-07" db="EMBL/GenBank/DDBJ databases">
        <authorList>
            <person name="Safronova V.I."/>
            <person name="Chirak E.R."/>
            <person name="Sazanova A.L."/>
        </authorList>
    </citation>
    <scope>NUCLEOTIDE SEQUENCE [LARGE SCALE GENOMIC DNA]</scope>
    <source>
        <strain evidence="14">RCAM04685</strain>
    </source>
</reference>
<evidence type="ECO:0000256" key="1">
    <source>
        <dbReference type="ARBA" id="ARBA00004377"/>
    </source>
</evidence>
<dbReference type="NCBIfam" id="TIGR01843">
    <property type="entry name" value="type_I_hlyD"/>
    <property type="match status" value="1"/>
</dbReference>
<dbReference type="EMBL" id="QQTP01000001">
    <property type="protein sequence ID" value="RDJ29018.1"/>
    <property type="molecule type" value="Genomic_DNA"/>
</dbReference>
<dbReference type="PRINTS" id="PR01490">
    <property type="entry name" value="RTXTOXIND"/>
</dbReference>
<accession>A0A370LAX2</accession>
<dbReference type="Gene3D" id="2.40.30.170">
    <property type="match status" value="1"/>
</dbReference>
<keyword evidence="4 9" id="KW-1003">Cell membrane</keyword>
<keyword evidence="7" id="KW-1133">Transmembrane helix</keyword>
<feature type="coiled-coil region" evidence="10">
    <location>
        <begin position="166"/>
        <end position="248"/>
    </location>
</feature>
<evidence type="ECO:0000313" key="14">
    <source>
        <dbReference type="Proteomes" id="UP000255207"/>
    </source>
</evidence>
<dbReference type="Gene3D" id="2.40.50.100">
    <property type="match status" value="1"/>
</dbReference>
<keyword evidence="6" id="KW-0812">Transmembrane</keyword>
<name>A0A370LAX2_9HYPH</name>
<evidence type="ECO:0000256" key="7">
    <source>
        <dbReference type="ARBA" id="ARBA00022989"/>
    </source>
</evidence>
<dbReference type="PANTHER" id="PTHR30386">
    <property type="entry name" value="MEMBRANE FUSION SUBUNIT OF EMRAB-TOLC MULTIDRUG EFFLUX PUMP"/>
    <property type="match status" value="1"/>
</dbReference>
<evidence type="ECO:0000256" key="3">
    <source>
        <dbReference type="ARBA" id="ARBA00022448"/>
    </source>
</evidence>
<organism evidence="13 14">
    <name type="scientific">Bosea caraganae</name>
    <dbReference type="NCBI Taxonomy" id="2763117"/>
    <lineage>
        <taxon>Bacteria</taxon>
        <taxon>Pseudomonadati</taxon>
        <taxon>Pseudomonadota</taxon>
        <taxon>Alphaproteobacteria</taxon>
        <taxon>Hyphomicrobiales</taxon>
        <taxon>Boseaceae</taxon>
        <taxon>Bosea</taxon>
    </lineage>
</organism>
<dbReference type="GO" id="GO:0015031">
    <property type="term" value="P:protein transport"/>
    <property type="evidence" value="ECO:0007669"/>
    <property type="project" value="InterPro"/>
</dbReference>
<evidence type="ECO:0000256" key="9">
    <source>
        <dbReference type="RuleBase" id="RU365093"/>
    </source>
</evidence>
<keyword evidence="5 9" id="KW-0997">Cell inner membrane</keyword>
<sequence>MTVQNDGLRNDGVNEPQVKTAAGLAISRHLKAGVGLVALLVFGVGGWAANADIAGAVIAPGVLVVDSNVKKVQHPTGGVVGELWVRNGDRVEAGKVLLRLEDTVTRANLAMITGELDGLFARKAKLEAERDGAATVAVPAELSGRLHEAEVRRAIDGERRLFEMRLAAREGQKAQLTQRIAQLKQEIEGNLVQESANAKELALALEEFESTRALWEQKLMPIARYTELQRQLARLEGAKGQLAAATARLNGQTSEIGLQINQIDHDLASEVSRELRVADGRIGELRERRIAAEDTLQRIDVRAPQSGTVHESTVHTVGEVISPMGQPIMLIVPDADSLTAQVQVQPQDIDQIREGETAILRFSAFSQRSTPEVSGTVSQISANVSRDPATGQDFYTVRIKVPDSEIKRLGEIRLVPGMPVEAFMQTGERTVLSYIAKPIADQVERAFREH</sequence>
<evidence type="ECO:0000256" key="8">
    <source>
        <dbReference type="ARBA" id="ARBA00023136"/>
    </source>
</evidence>
<dbReference type="InterPro" id="IPR050739">
    <property type="entry name" value="MFP"/>
</dbReference>
<dbReference type="InterPro" id="IPR058781">
    <property type="entry name" value="HH_AprE-like"/>
</dbReference>
<dbReference type="AlphaFoldDB" id="A0A370LAX2"/>
<keyword evidence="10" id="KW-0175">Coiled coil</keyword>